<dbReference type="SUPFAM" id="SSF82171">
    <property type="entry name" value="DPP6 N-terminal domain-like"/>
    <property type="match status" value="1"/>
</dbReference>
<dbReference type="OMA" id="QCIPGRE"/>
<dbReference type="Gramene" id="TraesCAD_scaffold_014665_01G000300.1">
    <property type="protein sequence ID" value="TraesCAD_scaffold_014665_01G000300.1"/>
    <property type="gene ID" value="TraesCAD_scaffold_014665_01G000300"/>
</dbReference>
<reference evidence="2" key="1">
    <citation type="submission" date="2018-08" db="EMBL/GenBank/DDBJ databases">
        <authorList>
            <person name="Rossello M."/>
        </authorList>
    </citation>
    <scope>NUCLEOTIDE SEQUENCE [LARGE SCALE GENOMIC DNA]</scope>
    <source>
        <strain evidence="2">cv. Chinese Spring</strain>
    </source>
</reference>
<dbReference type="PANTHER" id="PTHR47993">
    <property type="entry name" value="OS09G0372900 PROTEIN-RELATED"/>
    <property type="match status" value="1"/>
</dbReference>
<dbReference type="AlphaFoldDB" id="A0A3B6RPR8"/>
<dbReference type="EnsemblPlants" id="TraesCS7A02G440700.1">
    <property type="protein sequence ID" value="TraesCS7A02G440700.1"/>
    <property type="gene ID" value="TraesCS7A02G440700"/>
</dbReference>
<evidence type="ECO:0000313" key="2">
    <source>
        <dbReference type="EnsemblPlants" id="TraesCS7A02G440700.1"/>
    </source>
</evidence>
<dbReference type="PANTHER" id="PTHR47993:SF73">
    <property type="entry name" value="F-BOX DOMAIN-CONTAINING PROTEIN"/>
    <property type="match status" value="1"/>
</dbReference>
<dbReference type="InterPro" id="IPR017451">
    <property type="entry name" value="F-box-assoc_interact_dom"/>
</dbReference>
<keyword evidence="3" id="KW-1185">Reference proteome</keyword>
<proteinExistence type="predicted"/>
<sequence>MRFRNKGLIAGNQSRADLATRARVIATSRLLQKTPLLLQRVAAYVTLVDRTIVIEEILVRLPPKDVLRCRAVRKLWHSATSTNKFVLDNHCRQPSLPVIRQCIPGREGVGFVVFRDNGAMASNQKLSPIIRHSKLIKLMGACDGLLILSSGSYFWICNPATRKCAPLPQPRVQSSSPWGSDFYIAGFYRHQPSGEYRVLWFSYVCHRGYVLTVGSDKPRSISRPSVSSRLPRYSCQDAFDSCYSSQLNHRGNLHWLTGIYMETPVGIMVFDTVTETFRWMRSPDQLGCRLSLLEMDDKLASCSSSNATIEIWVMQDYDAEDWALKYRINLLAMKTSPQFGLSVRFISKMALLNQRELLTCSCTGPQGPDFLLHCDIDGMFLGYVEIKEAKHPVYFTNQYIQESLIPLPFSEMQEERFVYTEPPLSVGL</sequence>
<dbReference type="Gramene" id="TraesWEE_scaffold_049013_01G000100.1">
    <property type="protein sequence ID" value="TraesWEE_scaffold_049013_01G000100.1"/>
    <property type="gene ID" value="TraesWEE_scaffold_049013_01G000100"/>
</dbReference>
<dbReference type="Gramene" id="TraesCS7A03G1067600.1">
    <property type="protein sequence ID" value="TraesCS7A03G1067600.1.CDS"/>
    <property type="gene ID" value="TraesCS7A03G1067600"/>
</dbReference>
<accession>A0A3B6RPR8</accession>
<dbReference type="InterPro" id="IPR036047">
    <property type="entry name" value="F-box-like_dom_sf"/>
</dbReference>
<evidence type="ECO:0000259" key="1">
    <source>
        <dbReference type="Pfam" id="PF08268"/>
    </source>
</evidence>
<organism evidence="2">
    <name type="scientific">Triticum aestivum</name>
    <name type="common">Wheat</name>
    <dbReference type="NCBI Taxonomy" id="4565"/>
    <lineage>
        <taxon>Eukaryota</taxon>
        <taxon>Viridiplantae</taxon>
        <taxon>Streptophyta</taxon>
        <taxon>Embryophyta</taxon>
        <taxon>Tracheophyta</taxon>
        <taxon>Spermatophyta</taxon>
        <taxon>Magnoliopsida</taxon>
        <taxon>Liliopsida</taxon>
        <taxon>Poales</taxon>
        <taxon>Poaceae</taxon>
        <taxon>BOP clade</taxon>
        <taxon>Pooideae</taxon>
        <taxon>Triticodae</taxon>
        <taxon>Triticeae</taxon>
        <taxon>Triticinae</taxon>
        <taxon>Triticum</taxon>
    </lineage>
</organism>
<dbReference type="Proteomes" id="UP000019116">
    <property type="component" value="Chromosome 7A"/>
</dbReference>
<feature type="domain" description="F-box associated beta-propeller type 3" evidence="1">
    <location>
        <begin position="133"/>
        <end position="390"/>
    </location>
</feature>
<dbReference type="STRING" id="4565.A0A3B6RPR8"/>
<dbReference type="InterPro" id="IPR013187">
    <property type="entry name" value="F-box-assoc_dom_typ3"/>
</dbReference>
<dbReference type="Pfam" id="PF08268">
    <property type="entry name" value="FBA_3"/>
    <property type="match status" value="1"/>
</dbReference>
<dbReference type="NCBIfam" id="TIGR01640">
    <property type="entry name" value="F_box_assoc_1"/>
    <property type="match status" value="1"/>
</dbReference>
<dbReference type="SUPFAM" id="SSF81383">
    <property type="entry name" value="F-box domain"/>
    <property type="match status" value="1"/>
</dbReference>
<name>A0A3B6RPR8_WHEAT</name>
<dbReference type="InterPro" id="IPR050233">
    <property type="entry name" value="A_thaliana_F-box"/>
</dbReference>
<dbReference type="OrthoDB" id="692435at2759"/>
<reference evidence="2" key="2">
    <citation type="submission" date="2018-10" db="UniProtKB">
        <authorList>
            <consortium name="EnsemblPlants"/>
        </authorList>
    </citation>
    <scope>IDENTIFICATION</scope>
</reference>
<evidence type="ECO:0000313" key="3">
    <source>
        <dbReference type="Proteomes" id="UP000019116"/>
    </source>
</evidence>
<dbReference type="Gramene" id="TraesCS7A02G440700.1">
    <property type="protein sequence ID" value="TraesCS7A02G440700.1"/>
    <property type="gene ID" value="TraesCS7A02G440700"/>
</dbReference>
<protein>
    <recommendedName>
        <fullName evidence="1">F-box associated beta-propeller type 3 domain-containing protein</fullName>
    </recommendedName>
</protein>